<comment type="caution">
    <text evidence="1">The sequence shown here is derived from an EMBL/GenBank/DDBJ whole genome shotgun (WGS) entry which is preliminary data.</text>
</comment>
<protein>
    <submittedName>
        <fullName evidence="1">Uncharacterized protein</fullName>
    </submittedName>
</protein>
<keyword evidence="2" id="KW-1185">Reference proteome</keyword>
<accession>A0A167SXM7</accession>
<evidence type="ECO:0000313" key="2">
    <source>
        <dbReference type="Proteomes" id="UP000076744"/>
    </source>
</evidence>
<evidence type="ECO:0000313" key="1">
    <source>
        <dbReference type="EMBL" id="OAA60036.1"/>
    </source>
</evidence>
<reference evidence="1 2" key="1">
    <citation type="journal article" date="2016" name="Genome Biol. Evol.">
        <title>Divergent and convergent evolution of fungal pathogenicity.</title>
        <authorList>
            <person name="Shang Y."/>
            <person name="Xiao G."/>
            <person name="Zheng P."/>
            <person name="Cen K."/>
            <person name="Zhan S."/>
            <person name="Wang C."/>
        </authorList>
    </citation>
    <scope>NUCLEOTIDE SEQUENCE [LARGE SCALE GENOMIC DNA]</scope>
    <source>
        <strain evidence="1 2">ARSEF 2679</strain>
    </source>
</reference>
<name>A0A167SXM7_CORFA</name>
<dbReference type="AlphaFoldDB" id="A0A167SXM7"/>
<dbReference type="Proteomes" id="UP000076744">
    <property type="component" value="Unassembled WGS sequence"/>
</dbReference>
<dbReference type="RefSeq" id="XP_018703149.1">
    <property type="nucleotide sequence ID" value="XM_018849651.1"/>
</dbReference>
<gene>
    <name evidence="1" type="ORF">ISF_06047</name>
</gene>
<organism evidence="1 2">
    <name type="scientific">Cordyceps fumosorosea (strain ARSEF 2679)</name>
    <name type="common">Isaria fumosorosea</name>
    <dbReference type="NCBI Taxonomy" id="1081104"/>
    <lineage>
        <taxon>Eukaryota</taxon>
        <taxon>Fungi</taxon>
        <taxon>Dikarya</taxon>
        <taxon>Ascomycota</taxon>
        <taxon>Pezizomycotina</taxon>
        <taxon>Sordariomycetes</taxon>
        <taxon>Hypocreomycetidae</taxon>
        <taxon>Hypocreales</taxon>
        <taxon>Cordycipitaceae</taxon>
        <taxon>Cordyceps</taxon>
    </lineage>
</organism>
<dbReference type="GeneID" id="30022339"/>
<dbReference type="EMBL" id="AZHB01000015">
    <property type="protein sequence ID" value="OAA60036.1"/>
    <property type="molecule type" value="Genomic_DNA"/>
</dbReference>
<sequence length="120" mass="13551">MPSGIMSVMNNTSKISYNKESGYKFEVNPQTVDWGGHFYYIYDSDGTQVEKKIAPLSNGGQYILRFDEEDTPYDHTDPSLTIYHYKDTAKSSTGLIYYTIIQELATHAVNILLSIGPIAR</sequence>
<dbReference type="OrthoDB" id="2303397at2759"/>
<proteinExistence type="predicted"/>